<gene>
    <name evidence="2" type="ORF">RND81_01G177600</name>
</gene>
<dbReference type="Proteomes" id="UP001443914">
    <property type="component" value="Unassembled WGS sequence"/>
</dbReference>
<keyword evidence="1" id="KW-0812">Transmembrane</keyword>
<accession>A0AAW1NGW0</accession>
<name>A0AAW1NGW0_SAPOF</name>
<organism evidence="2 3">
    <name type="scientific">Saponaria officinalis</name>
    <name type="common">Common soapwort</name>
    <name type="synonym">Lychnis saponaria</name>
    <dbReference type="NCBI Taxonomy" id="3572"/>
    <lineage>
        <taxon>Eukaryota</taxon>
        <taxon>Viridiplantae</taxon>
        <taxon>Streptophyta</taxon>
        <taxon>Embryophyta</taxon>
        <taxon>Tracheophyta</taxon>
        <taxon>Spermatophyta</taxon>
        <taxon>Magnoliopsida</taxon>
        <taxon>eudicotyledons</taxon>
        <taxon>Gunneridae</taxon>
        <taxon>Pentapetalae</taxon>
        <taxon>Caryophyllales</taxon>
        <taxon>Caryophyllaceae</taxon>
        <taxon>Caryophylleae</taxon>
        <taxon>Saponaria</taxon>
    </lineage>
</organism>
<evidence type="ECO:0000313" key="2">
    <source>
        <dbReference type="EMBL" id="KAK9757660.1"/>
    </source>
</evidence>
<feature type="transmembrane region" description="Helical" evidence="1">
    <location>
        <begin position="21"/>
        <end position="41"/>
    </location>
</feature>
<evidence type="ECO:0000313" key="3">
    <source>
        <dbReference type="Proteomes" id="UP001443914"/>
    </source>
</evidence>
<dbReference type="PANTHER" id="PTHR45657:SF5">
    <property type="entry name" value="PHOSPHATIDYLINOSITOL_PHOSPHATIDYLCHOLINE TRANSFER PROTEIN SFH6"/>
    <property type="match status" value="1"/>
</dbReference>
<proteinExistence type="predicted"/>
<dbReference type="InterPro" id="IPR051026">
    <property type="entry name" value="PI/PC_transfer"/>
</dbReference>
<keyword evidence="3" id="KW-1185">Reference proteome</keyword>
<comment type="caution">
    <text evidence="2">The sequence shown here is derived from an EMBL/GenBank/DDBJ whole genome shotgun (WGS) entry which is preliminary data.</text>
</comment>
<keyword evidence="1" id="KW-0472">Membrane</keyword>
<sequence length="166" mass="18673">MKSSKEFQPSVEDTPKRQRSRLFFDLVMAFFMRLFALLYSATSKLSGGTARLISNFPRDIPNVILGSKVKEECTASVGLQSTDADLLSFILRRLAEHEEKMNTLQTKAMQMPPEKDELLNAAIYRMDAIEAELSSTKKALHEALMRQEDVLAYMDAQAAAKYSVSV</sequence>
<dbReference type="PANTHER" id="PTHR45657">
    <property type="entry name" value="CRAL-TRIO DOMAIN-CONTAINING PROTEIN YKL091C-RELATED"/>
    <property type="match status" value="1"/>
</dbReference>
<dbReference type="EMBL" id="JBDFQZ010000001">
    <property type="protein sequence ID" value="KAK9757660.1"/>
    <property type="molecule type" value="Genomic_DNA"/>
</dbReference>
<keyword evidence="1" id="KW-1133">Transmembrane helix</keyword>
<reference evidence="2" key="1">
    <citation type="submission" date="2024-03" db="EMBL/GenBank/DDBJ databases">
        <title>WGS assembly of Saponaria officinalis var. Norfolk2.</title>
        <authorList>
            <person name="Jenkins J."/>
            <person name="Shu S."/>
            <person name="Grimwood J."/>
            <person name="Barry K."/>
            <person name="Goodstein D."/>
            <person name="Schmutz J."/>
            <person name="Leebens-Mack J."/>
            <person name="Osbourn A."/>
        </authorList>
    </citation>
    <scope>NUCLEOTIDE SEQUENCE [LARGE SCALE GENOMIC DNA]</scope>
    <source>
        <strain evidence="2">JIC</strain>
    </source>
</reference>
<protein>
    <submittedName>
        <fullName evidence="2">Uncharacterized protein</fullName>
    </submittedName>
</protein>
<dbReference type="AlphaFoldDB" id="A0AAW1NGW0"/>
<evidence type="ECO:0000256" key="1">
    <source>
        <dbReference type="SAM" id="Phobius"/>
    </source>
</evidence>